<evidence type="ECO:0000256" key="1">
    <source>
        <dbReference type="SAM" id="MobiDB-lite"/>
    </source>
</evidence>
<dbReference type="AlphaFoldDB" id="A0A9P5PSH3"/>
<evidence type="ECO:0000313" key="4">
    <source>
        <dbReference type="Proteomes" id="UP000772434"/>
    </source>
</evidence>
<feature type="region of interest" description="Disordered" evidence="1">
    <location>
        <begin position="518"/>
        <end position="579"/>
    </location>
</feature>
<reference evidence="3" key="1">
    <citation type="submission" date="2020-11" db="EMBL/GenBank/DDBJ databases">
        <authorList>
            <consortium name="DOE Joint Genome Institute"/>
            <person name="Ahrendt S."/>
            <person name="Riley R."/>
            <person name="Andreopoulos W."/>
            <person name="Labutti K."/>
            <person name="Pangilinan J."/>
            <person name="Ruiz-Duenas F.J."/>
            <person name="Barrasa J.M."/>
            <person name="Sanchez-Garcia M."/>
            <person name="Camarero S."/>
            <person name="Miyauchi S."/>
            <person name="Serrano A."/>
            <person name="Linde D."/>
            <person name="Babiker R."/>
            <person name="Drula E."/>
            <person name="Ayuso-Fernandez I."/>
            <person name="Pacheco R."/>
            <person name="Padilla G."/>
            <person name="Ferreira P."/>
            <person name="Barriuso J."/>
            <person name="Kellner H."/>
            <person name="Castanera R."/>
            <person name="Alfaro M."/>
            <person name="Ramirez L."/>
            <person name="Pisabarro A.G."/>
            <person name="Kuo A."/>
            <person name="Tritt A."/>
            <person name="Lipzen A."/>
            <person name="He G."/>
            <person name="Yan M."/>
            <person name="Ng V."/>
            <person name="Cullen D."/>
            <person name="Martin F."/>
            <person name="Rosso M.-N."/>
            <person name="Henrissat B."/>
            <person name="Hibbett D."/>
            <person name="Martinez A.T."/>
            <person name="Grigoriev I.V."/>
        </authorList>
    </citation>
    <scope>NUCLEOTIDE SEQUENCE</scope>
    <source>
        <strain evidence="3">AH 40177</strain>
    </source>
</reference>
<gene>
    <name evidence="3" type="ORF">BDP27DRAFT_1448414</name>
</gene>
<comment type="caution">
    <text evidence="3">The sequence shown here is derived from an EMBL/GenBank/DDBJ whole genome shotgun (WGS) entry which is preliminary data.</text>
</comment>
<keyword evidence="2" id="KW-0472">Membrane</keyword>
<feature type="transmembrane region" description="Helical" evidence="2">
    <location>
        <begin position="49"/>
        <end position="69"/>
    </location>
</feature>
<keyword evidence="2" id="KW-0812">Transmembrane</keyword>
<feature type="transmembrane region" description="Helical" evidence="2">
    <location>
        <begin position="167"/>
        <end position="187"/>
    </location>
</feature>
<organism evidence="3 4">
    <name type="scientific">Rhodocollybia butyracea</name>
    <dbReference type="NCBI Taxonomy" id="206335"/>
    <lineage>
        <taxon>Eukaryota</taxon>
        <taxon>Fungi</taxon>
        <taxon>Dikarya</taxon>
        <taxon>Basidiomycota</taxon>
        <taxon>Agaricomycotina</taxon>
        <taxon>Agaricomycetes</taxon>
        <taxon>Agaricomycetidae</taxon>
        <taxon>Agaricales</taxon>
        <taxon>Marasmiineae</taxon>
        <taxon>Omphalotaceae</taxon>
        <taxon>Rhodocollybia</taxon>
    </lineage>
</organism>
<dbReference type="EMBL" id="JADNRY010000061">
    <property type="protein sequence ID" value="KAF9068377.1"/>
    <property type="molecule type" value="Genomic_DNA"/>
</dbReference>
<dbReference type="Proteomes" id="UP000772434">
    <property type="component" value="Unassembled WGS sequence"/>
</dbReference>
<name>A0A9P5PSH3_9AGAR</name>
<feature type="transmembrane region" description="Helical" evidence="2">
    <location>
        <begin position="228"/>
        <end position="255"/>
    </location>
</feature>
<evidence type="ECO:0000313" key="3">
    <source>
        <dbReference type="EMBL" id="KAF9068377.1"/>
    </source>
</evidence>
<feature type="compositionally biased region" description="Low complexity" evidence="1">
    <location>
        <begin position="533"/>
        <end position="559"/>
    </location>
</feature>
<protein>
    <submittedName>
        <fullName evidence="3">Uncharacterized protein</fullName>
    </submittedName>
</protein>
<keyword evidence="2" id="KW-1133">Transmembrane helix</keyword>
<proteinExistence type="predicted"/>
<accession>A0A9P5PSH3</accession>
<dbReference type="OrthoDB" id="3032844at2759"/>
<keyword evidence="4" id="KW-1185">Reference proteome</keyword>
<sequence>MSQTTFGATFTSGIQDIPASLPTLGTDQRKSHVGAASDGGHPHATATPLSMFGCLGIVQASVGILLTSASSLTARMVRDAGFTLEGSTASLIARTPRGSPVKFAVETRFKELREQYGLEDAELELEQSFEWNTLLLITTFCLSFLGFTPYIPIVISDRSFSPVTVWIFPWLRIIGSAVCVTAAQFAIQCRIIVILRSTRQLSGKPPISDPEKAPSIPLRSRKKDRDTLYLIISQLFLILGIIATVIGYLGCFTLVQNTNSLNAILWLSLEATLCLLRVLIWGWNPHCDENTKVTVRLSLSDIQPGPTTAPSYHDIQGPVERFTEPDIVIYYTLLHEDTNYILLTTVLNLETRSIFVVETKDSILSFSSMNDPSPAYVASFVPSHSTGIIQVQCSTELFYPKDNIQSTGLENIRKHSSQLIRPICRLIDRKDRLAVRWDFRSSSVERSPYQMLSKAYQDAIMSNFSREISQKAQAVIEILNSVKPPKVPSGLSQDPKQLLIHWIARLVRALCSVGTERQPFSSSLKDSDPTPHSQTSSDARSAPSSSHSLLVPPLSQPLTSTPPSPSVPPAQAHPLSRSV</sequence>
<feature type="transmembrane region" description="Helical" evidence="2">
    <location>
        <begin position="134"/>
        <end position="155"/>
    </location>
</feature>
<feature type="region of interest" description="Disordered" evidence="1">
    <location>
        <begin position="19"/>
        <end position="41"/>
    </location>
</feature>
<feature type="compositionally biased region" description="Low complexity" evidence="1">
    <location>
        <begin position="569"/>
        <end position="579"/>
    </location>
</feature>
<evidence type="ECO:0000256" key="2">
    <source>
        <dbReference type="SAM" id="Phobius"/>
    </source>
</evidence>